<keyword evidence="1" id="KW-1133">Transmembrane helix</keyword>
<sequence length="52" mass="6378">MRFLYWLVKLSWYFVMTVIATTYWKGLGWWFLIICSIVLLLGDEFIRKSLKK</sequence>
<evidence type="ECO:0000313" key="2">
    <source>
        <dbReference type="EMBL" id="MBP1931781.1"/>
    </source>
</evidence>
<name>A0ABS4GNC5_9BACL</name>
<dbReference type="Proteomes" id="UP001519343">
    <property type="component" value="Unassembled WGS sequence"/>
</dbReference>
<reference evidence="2 3" key="1">
    <citation type="submission" date="2021-03" db="EMBL/GenBank/DDBJ databases">
        <title>Genomic Encyclopedia of Type Strains, Phase IV (KMG-IV): sequencing the most valuable type-strain genomes for metagenomic binning, comparative biology and taxonomic classification.</title>
        <authorList>
            <person name="Goeker M."/>
        </authorList>
    </citation>
    <scope>NUCLEOTIDE SEQUENCE [LARGE SCALE GENOMIC DNA]</scope>
    <source>
        <strain evidence="2 3">DSM 24738</strain>
    </source>
</reference>
<evidence type="ECO:0000313" key="3">
    <source>
        <dbReference type="Proteomes" id="UP001519343"/>
    </source>
</evidence>
<proteinExistence type="predicted"/>
<keyword evidence="1" id="KW-0812">Transmembrane</keyword>
<keyword evidence="1" id="KW-0472">Membrane</keyword>
<comment type="caution">
    <text evidence="2">The sequence shown here is derived from an EMBL/GenBank/DDBJ whole genome shotgun (WGS) entry which is preliminary data.</text>
</comment>
<organism evidence="2 3">
    <name type="scientific">Ammoniphilus resinae</name>
    <dbReference type="NCBI Taxonomy" id="861532"/>
    <lineage>
        <taxon>Bacteria</taxon>
        <taxon>Bacillati</taxon>
        <taxon>Bacillota</taxon>
        <taxon>Bacilli</taxon>
        <taxon>Bacillales</taxon>
        <taxon>Paenibacillaceae</taxon>
        <taxon>Aneurinibacillus group</taxon>
        <taxon>Ammoniphilus</taxon>
    </lineage>
</organism>
<dbReference type="EMBL" id="JAGGKT010000004">
    <property type="protein sequence ID" value="MBP1931781.1"/>
    <property type="molecule type" value="Genomic_DNA"/>
</dbReference>
<feature type="transmembrane region" description="Helical" evidence="1">
    <location>
        <begin position="12"/>
        <end position="42"/>
    </location>
</feature>
<accession>A0ABS4GNC5</accession>
<keyword evidence="3" id="KW-1185">Reference proteome</keyword>
<protein>
    <submittedName>
        <fullName evidence="2">Uncharacterized protein</fullName>
    </submittedName>
</protein>
<evidence type="ECO:0000256" key="1">
    <source>
        <dbReference type="SAM" id="Phobius"/>
    </source>
</evidence>
<gene>
    <name evidence="2" type="ORF">J2Z37_001782</name>
</gene>